<protein>
    <submittedName>
        <fullName evidence="1">Uncharacterized protein</fullName>
    </submittedName>
</protein>
<reference evidence="1 2" key="1">
    <citation type="journal article" date="2013" name="Nat. Genet.">
        <title>The high-quality draft genome of peach (Prunus persica) identifies unique patterns of genetic diversity, domestication and genome evolution.</title>
        <authorList>
            <consortium name="International Peach Genome Initiative"/>
            <person name="Verde I."/>
            <person name="Abbott A.G."/>
            <person name="Scalabrin S."/>
            <person name="Jung S."/>
            <person name="Shu S."/>
            <person name="Marroni F."/>
            <person name="Zhebentyayeva T."/>
            <person name="Dettori M.T."/>
            <person name="Grimwood J."/>
            <person name="Cattonaro F."/>
            <person name="Zuccolo A."/>
            <person name="Rossini L."/>
            <person name="Jenkins J."/>
            <person name="Vendramin E."/>
            <person name="Meisel L.A."/>
            <person name="Decroocq V."/>
            <person name="Sosinski B."/>
            <person name="Prochnik S."/>
            <person name="Mitros T."/>
            <person name="Policriti A."/>
            <person name="Cipriani G."/>
            <person name="Dondini L."/>
            <person name="Ficklin S."/>
            <person name="Goodstein D.M."/>
            <person name="Xuan P."/>
            <person name="Del Fabbro C."/>
            <person name="Aramini V."/>
            <person name="Copetti D."/>
            <person name="Gonzalez S."/>
            <person name="Horner D.S."/>
            <person name="Falchi R."/>
            <person name="Lucas S."/>
            <person name="Mica E."/>
            <person name="Maldonado J."/>
            <person name="Lazzari B."/>
            <person name="Bielenberg D."/>
            <person name="Pirona R."/>
            <person name="Miculan M."/>
            <person name="Barakat A."/>
            <person name="Testolin R."/>
            <person name="Stella A."/>
            <person name="Tartarini S."/>
            <person name="Tonutti P."/>
            <person name="Arus P."/>
            <person name="Orellana A."/>
            <person name="Wells C."/>
            <person name="Main D."/>
            <person name="Vizzotto G."/>
            <person name="Silva H."/>
            <person name="Salamini F."/>
            <person name="Schmutz J."/>
            <person name="Morgante M."/>
            <person name="Rokhsar D.S."/>
        </authorList>
    </citation>
    <scope>NUCLEOTIDE SEQUENCE [LARGE SCALE GENOMIC DNA]</scope>
    <source>
        <strain evidence="2">cv. Nemared</strain>
    </source>
</reference>
<gene>
    <name evidence="1" type="ORF">PRUPE_1G089200</name>
</gene>
<name>M5XGY9_PRUPE</name>
<evidence type="ECO:0000313" key="1">
    <source>
        <dbReference type="EMBL" id="ONI27474.1"/>
    </source>
</evidence>
<organism evidence="1 2">
    <name type="scientific">Prunus persica</name>
    <name type="common">Peach</name>
    <name type="synonym">Amygdalus persica</name>
    <dbReference type="NCBI Taxonomy" id="3760"/>
    <lineage>
        <taxon>Eukaryota</taxon>
        <taxon>Viridiplantae</taxon>
        <taxon>Streptophyta</taxon>
        <taxon>Embryophyta</taxon>
        <taxon>Tracheophyta</taxon>
        <taxon>Spermatophyta</taxon>
        <taxon>Magnoliopsida</taxon>
        <taxon>eudicotyledons</taxon>
        <taxon>Gunneridae</taxon>
        <taxon>Pentapetalae</taxon>
        <taxon>rosids</taxon>
        <taxon>fabids</taxon>
        <taxon>Rosales</taxon>
        <taxon>Rosaceae</taxon>
        <taxon>Amygdaloideae</taxon>
        <taxon>Amygdaleae</taxon>
        <taxon>Prunus</taxon>
    </lineage>
</organism>
<sequence>MESKSTYKYLLGMDRPLWNFLTISLLWATESKCIKSKISSIPNMIMDPYTHSKEREIAPVPIMLTF</sequence>
<evidence type="ECO:0000313" key="2">
    <source>
        <dbReference type="Proteomes" id="UP000006882"/>
    </source>
</evidence>
<dbReference type="Proteomes" id="UP000006882">
    <property type="component" value="Chromosome G1"/>
</dbReference>
<accession>M5XGY9</accession>
<dbReference type="Gramene" id="ONI27474">
    <property type="protein sequence ID" value="ONI27474"/>
    <property type="gene ID" value="PRUPE_1G089200"/>
</dbReference>
<keyword evidence="2" id="KW-1185">Reference proteome</keyword>
<proteinExistence type="predicted"/>
<dbReference type="EMBL" id="CM007651">
    <property type="protein sequence ID" value="ONI27474.1"/>
    <property type="molecule type" value="Genomic_DNA"/>
</dbReference>
<dbReference type="AlphaFoldDB" id="M5XGY9"/>
<dbReference type="HOGENOM" id="CLU_2835988_0_0_1"/>